<feature type="compositionally biased region" description="Basic and acidic residues" evidence="4">
    <location>
        <begin position="1"/>
        <end position="24"/>
    </location>
</feature>
<dbReference type="Pfam" id="PF15699">
    <property type="entry name" value="NPR1_interact"/>
    <property type="match status" value="1"/>
</dbReference>
<dbReference type="PANTHER" id="PTHR35735">
    <property type="entry name" value="PROTEIN NIM1-INTERACTING 2"/>
    <property type="match status" value="1"/>
</dbReference>
<comment type="similarity">
    <text evidence="2">Belongs to the NPR1-interactor family.</text>
</comment>
<organism evidence="5 6">
    <name type="scientific">Phtheirospermum japonicum</name>
    <dbReference type="NCBI Taxonomy" id="374723"/>
    <lineage>
        <taxon>Eukaryota</taxon>
        <taxon>Viridiplantae</taxon>
        <taxon>Streptophyta</taxon>
        <taxon>Embryophyta</taxon>
        <taxon>Tracheophyta</taxon>
        <taxon>Spermatophyta</taxon>
        <taxon>Magnoliopsida</taxon>
        <taxon>eudicotyledons</taxon>
        <taxon>Gunneridae</taxon>
        <taxon>Pentapetalae</taxon>
        <taxon>asterids</taxon>
        <taxon>lamiids</taxon>
        <taxon>Lamiales</taxon>
        <taxon>Orobanchaceae</taxon>
        <taxon>Orobanchaceae incertae sedis</taxon>
        <taxon>Phtheirospermum</taxon>
    </lineage>
</organism>
<dbReference type="GO" id="GO:0005634">
    <property type="term" value="C:nucleus"/>
    <property type="evidence" value="ECO:0007669"/>
    <property type="project" value="UniProtKB-SubCell"/>
</dbReference>
<proteinExistence type="inferred from homology"/>
<protein>
    <submittedName>
        <fullName evidence="5">Uncharacterized protein</fullName>
    </submittedName>
</protein>
<keyword evidence="6" id="KW-1185">Reference proteome</keyword>
<dbReference type="Proteomes" id="UP000653305">
    <property type="component" value="Unassembled WGS sequence"/>
</dbReference>
<evidence type="ECO:0000256" key="4">
    <source>
        <dbReference type="SAM" id="MobiDB-lite"/>
    </source>
</evidence>
<reference evidence="5" key="1">
    <citation type="submission" date="2020-07" db="EMBL/GenBank/DDBJ databases">
        <title>Ethylene signaling mediates host invasion by parasitic plants.</title>
        <authorList>
            <person name="Yoshida S."/>
        </authorList>
    </citation>
    <scope>NUCLEOTIDE SEQUENCE</scope>
    <source>
        <strain evidence="5">Okayama</strain>
    </source>
</reference>
<dbReference type="PANTHER" id="PTHR35735:SF8">
    <property type="entry name" value="PROTEIN NIM1-INTERACTING 2"/>
    <property type="match status" value="1"/>
</dbReference>
<dbReference type="GO" id="GO:0010112">
    <property type="term" value="P:regulation of systemic acquired resistance"/>
    <property type="evidence" value="ECO:0007669"/>
    <property type="project" value="InterPro"/>
</dbReference>
<dbReference type="InterPro" id="IPR031425">
    <property type="entry name" value="NPR1/NH1-interacting"/>
</dbReference>
<dbReference type="OrthoDB" id="1098796at2759"/>
<evidence type="ECO:0000313" key="5">
    <source>
        <dbReference type="EMBL" id="GFP96599.1"/>
    </source>
</evidence>
<sequence>MELQKKEREREDNYGKRRKAREDGGGGVRAVAVADEEVEEFFAILKRIRVAVKYFQERNGGHIDLTAAMWSPSFEPEDFEGVEKYPDSSGVKRNAGLDLNSEPDPDDLGPVG</sequence>
<evidence type="ECO:0000256" key="3">
    <source>
        <dbReference type="ARBA" id="ARBA00023242"/>
    </source>
</evidence>
<feature type="region of interest" description="Disordered" evidence="4">
    <location>
        <begin position="77"/>
        <end position="112"/>
    </location>
</feature>
<comment type="subcellular location">
    <subcellularLocation>
        <location evidence="1">Nucleus</location>
    </subcellularLocation>
</comment>
<evidence type="ECO:0000313" key="6">
    <source>
        <dbReference type="Proteomes" id="UP000653305"/>
    </source>
</evidence>
<evidence type="ECO:0000256" key="2">
    <source>
        <dbReference type="ARBA" id="ARBA00009937"/>
    </source>
</evidence>
<feature type="compositionally biased region" description="Acidic residues" evidence="4">
    <location>
        <begin position="101"/>
        <end position="112"/>
    </location>
</feature>
<accession>A0A830CBN3</accession>
<gene>
    <name evidence="5" type="ORF">PHJA_001804000</name>
</gene>
<keyword evidence="3" id="KW-0539">Nucleus</keyword>
<dbReference type="InterPro" id="IPR034577">
    <property type="entry name" value="NIMIN-2"/>
</dbReference>
<evidence type="ECO:0000256" key="1">
    <source>
        <dbReference type="ARBA" id="ARBA00004123"/>
    </source>
</evidence>
<dbReference type="AlphaFoldDB" id="A0A830CBN3"/>
<feature type="region of interest" description="Disordered" evidence="4">
    <location>
        <begin position="1"/>
        <end position="28"/>
    </location>
</feature>
<dbReference type="EMBL" id="BMAC01000448">
    <property type="protein sequence ID" value="GFP96599.1"/>
    <property type="molecule type" value="Genomic_DNA"/>
</dbReference>
<comment type="caution">
    <text evidence="5">The sequence shown here is derived from an EMBL/GenBank/DDBJ whole genome shotgun (WGS) entry which is preliminary data.</text>
</comment>
<name>A0A830CBN3_9LAMI</name>